<keyword evidence="1" id="KW-0805">Transcription regulation</keyword>
<evidence type="ECO:0000256" key="3">
    <source>
        <dbReference type="ARBA" id="ARBA00023163"/>
    </source>
</evidence>
<dbReference type="InterPro" id="IPR025996">
    <property type="entry name" value="MT1864/Rv1816-like_C"/>
</dbReference>
<name>A0A5A7SHA4_9NOCA</name>
<dbReference type="PANTHER" id="PTHR30055:SF234">
    <property type="entry name" value="HTH-TYPE TRANSCRIPTIONAL REGULATOR BETI"/>
    <property type="match status" value="1"/>
</dbReference>
<evidence type="ECO:0000313" key="6">
    <source>
        <dbReference type="EMBL" id="KAA0024532.1"/>
    </source>
</evidence>
<dbReference type="AlphaFoldDB" id="A0A5A7SHA4"/>
<comment type="caution">
    <text evidence="6">The sequence shown here is derived from an EMBL/GenBank/DDBJ whole genome shotgun (WGS) entry which is preliminary data.</text>
</comment>
<evidence type="ECO:0000256" key="1">
    <source>
        <dbReference type="ARBA" id="ARBA00023015"/>
    </source>
</evidence>
<dbReference type="GO" id="GO:0003700">
    <property type="term" value="F:DNA-binding transcription factor activity"/>
    <property type="evidence" value="ECO:0007669"/>
    <property type="project" value="TreeGrafter"/>
</dbReference>
<dbReference type="SUPFAM" id="SSF46689">
    <property type="entry name" value="Homeodomain-like"/>
    <property type="match status" value="1"/>
</dbReference>
<dbReference type="InterPro" id="IPR050109">
    <property type="entry name" value="HTH-type_TetR-like_transc_reg"/>
</dbReference>
<organism evidence="6 7">
    <name type="scientific">Antrihabitans cavernicola</name>
    <dbReference type="NCBI Taxonomy" id="2495913"/>
    <lineage>
        <taxon>Bacteria</taxon>
        <taxon>Bacillati</taxon>
        <taxon>Actinomycetota</taxon>
        <taxon>Actinomycetes</taxon>
        <taxon>Mycobacteriales</taxon>
        <taxon>Nocardiaceae</taxon>
        <taxon>Antrihabitans</taxon>
    </lineage>
</organism>
<feature type="DNA-binding region" description="H-T-H motif" evidence="4">
    <location>
        <begin position="37"/>
        <end position="56"/>
    </location>
</feature>
<dbReference type="Gene3D" id="1.10.357.10">
    <property type="entry name" value="Tetracycline Repressor, domain 2"/>
    <property type="match status" value="1"/>
</dbReference>
<sequence length="222" mass="23611">MARRTRSARGSGDVLRTEIVDAAKGLLADTGSEDGVSIRAVAHKVGVTAPSIYRHFADKQALIDAVVADVFSQLGDEMHSVAAGIDAPLERLRQQGLAYVRFAREHPEQYRLATTQPSSAAMDVDHVLGSGAFTDFAQSIQDCIEAQIFVAGDPLPIALEFWAAAHGVASLQISKPFLPWGNPDDIADRVLRSAAVGHAVTDRLGDPTPAQFVTWLAGMAPG</sequence>
<dbReference type="InterPro" id="IPR036271">
    <property type="entry name" value="Tet_transcr_reg_TetR-rel_C_sf"/>
</dbReference>
<dbReference type="SUPFAM" id="SSF48498">
    <property type="entry name" value="Tetracyclin repressor-like, C-terminal domain"/>
    <property type="match status" value="1"/>
</dbReference>
<dbReference type="InterPro" id="IPR009057">
    <property type="entry name" value="Homeodomain-like_sf"/>
</dbReference>
<dbReference type="OrthoDB" id="8222629at2"/>
<keyword evidence="3" id="KW-0804">Transcription</keyword>
<dbReference type="Pfam" id="PF13305">
    <property type="entry name" value="TetR_C_33"/>
    <property type="match status" value="1"/>
</dbReference>
<dbReference type="PANTHER" id="PTHR30055">
    <property type="entry name" value="HTH-TYPE TRANSCRIPTIONAL REGULATOR RUTR"/>
    <property type="match status" value="1"/>
</dbReference>
<dbReference type="PROSITE" id="PS50977">
    <property type="entry name" value="HTH_TETR_2"/>
    <property type="match status" value="1"/>
</dbReference>
<dbReference type="Pfam" id="PF00440">
    <property type="entry name" value="TetR_N"/>
    <property type="match status" value="1"/>
</dbReference>
<gene>
    <name evidence="6" type="ORF">FOY51_00775</name>
</gene>
<proteinExistence type="predicted"/>
<evidence type="ECO:0000256" key="4">
    <source>
        <dbReference type="PROSITE-ProRule" id="PRU00335"/>
    </source>
</evidence>
<dbReference type="InterPro" id="IPR001647">
    <property type="entry name" value="HTH_TetR"/>
</dbReference>
<dbReference type="EMBL" id="VLNY01000001">
    <property type="protein sequence ID" value="KAA0024532.1"/>
    <property type="molecule type" value="Genomic_DNA"/>
</dbReference>
<evidence type="ECO:0000256" key="2">
    <source>
        <dbReference type="ARBA" id="ARBA00023125"/>
    </source>
</evidence>
<evidence type="ECO:0000313" key="7">
    <source>
        <dbReference type="Proteomes" id="UP000322244"/>
    </source>
</evidence>
<keyword evidence="2 4" id="KW-0238">DNA-binding</keyword>
<evidence type="ECO:0000259" key="5">
    <source>
        <dbReference type="PROSITE" id="PS50977"/>
    </source>
</evidence>
<dbReference type="GO" id="GO:0000976">
    <property type="term" value="F:transcription cis-regulatory region binding"/>
    <property type="evidence" value="ECO:0007669"/>
    <property type="project" value="TreeGrafter"/>
</dbReference>
<accession>A0A5A7SHA4</accession>
<reference evidence="6 7" key="1">
    <citation type="submission" date="2019-07" db="EMBL/GenBank/DDBJ databases">
        <title>Rhodococcus cavernicolus sp. nov., isolated from a cave.</title>
        <authorList>
            <person name="Lee S.D."/>
        </authorList>
    </citation>
    <scope>NUCLEOTIDE SEQUENCE [LARGE SCALE GENOMIC DNA]</scope>
    <source>
        <strain evidence="6 7">C1-24</strain>
    </source>
</reference>
<feature type="domain" description="HTH tetR-type" evidence="5">
    <location>
        <begin position="13"/>
        <end position="74"/>
    </location>
</feature>
<protein>
    <submittedName>
        <fullName evidence="6">TetR/AcrR family transcriptional regulator</fullName>
    </submittedName>
</protein>
<dbReference type="Proteomes" id="UP000322244">
    <property type="component" value="Unassembled WGS sequence"/>
</dbReference>
<keyword evidence="7" id="KW-1185">Reference proteome</keyword>